<dbReference type="GO" id="GO:0009229">
    <property type="term" value="P:thiamine diphosphate biosynthetic process"/>
    <property type="evidence" value="ECO:0007669"/>
    <property type="project" value="UniProtKB-UniRule"/>
</dbReference>
<dbReference type="PANTHER" id="PTHR20857:SF15">
    <property type="entry name" value="THIAMINE-PHOSPHATE SYNTHASE"/>
    <property type="match status" value="1"/>
</dbReference>
<reference evidence="14 15" key="1">
    <citation type="submission" date="2019-12" db="EMBL/GenBank/DDBJ databases">
        <title>Litoreibacter badius sp. nov., a novel bacteriochlorophyll a-containing bacterium in the genus Litoreibacter.</title>
        <authorList>
            <person name="Kanamuro M."/>
            <person name="Takabe Y."/>
            <person name="Mori K."/>
            <person name="Takaichi S."/>
            <person name="Hanada S."/>
        </authorList>
    </citation>
    <scope>NUCLEOTIDE SEQUENCE [LARGE SCALE GENOMIC DNA]</scope>
    <source>
        <strain evidence="14 15">K6</strain>
    </source>
</reference>
<name>A0A6N6JI98_9RHOB</name>
<feature type="binding site" evidence="10">
    <location>
        <position position="168"/>
    </location>
    <ligand>
        <name>2-[(2R,5Z)-2-carboxy-4-methylthiazol-5(2H)-ylidene]ethyl phosphate</name>
        <dbReference type="ChEBI" id="CHEBI:62899"/>
    </ligand>
</feature>
<evidence type="ECO:0000256" key="12">
    <source>
        <dbReference type="RuleBase" id="RU004253"/>
    </source>
</evidence>
<evidence type="ECO:0000256" key="11">
    <source>
        <dbReference type="RuleBase" id="RU003826"/>
    </source>
</evidence>
<evidence type="ECO:0000256" key="10">
    <source>
        <dbReference type="HAMAP-Rule" id="MF_00097"/>
    </source>
</evidence>
<organism evidence="14 15">
    <name type="scientific">Litoreibacter roseus</name>
    <dbReference type="NCBI Taxonomy" id="2601869"/>
    <lineage>
        <taxon>Bacteria</taxon>
        <taxon>Pseudomonadati</taxon>
        <taxon>Pseudomonadota</taxon>
        <taxon>Alphaproteobacteria</taxon>
        <taxon>Rhodobacterales</taxon>
        <taxon>Roseobacteraceae</taxon>
        <taxon>Litoreibacter</taxon>
    </lineage>
</organism>
<evidence type="ECO:0000256" key="5">
    <source>
        <dbReference type="ARBA" id="ARBA00022842"/>
    </source>
</evidence>
<keyword evidence="4 10" id="KW-0479">Metal-binding</keyword>
<feature type="binding site" evidence="10">
    <location>
        <begin position="137"/>
        <end position="139"/>
    </location>
    <ligand>
        <name>2-[(2R,5Z)-2-carboxy-4-methylthiazol-5(2H)-ylidene]ethyl phosphate</name>
        <dbReference type="ChEBI" id="CHEBI:62899"/>
    </ligand>
</feature>
<evidence type="ECO:0000256" key="2">
    <source>
        <dbReference type="ARBA" id="ARBA00005165"/>
    </source>
</evidence>
<comment type="similarity">
    <text evidence="10 11">Belongs to the thiamine-phosphate synthase family.</text>
</comment>
<comment type="pathway">
    <text evidence="2 10 12">Cofactor biosynthesis; thiamine diphosphate biosynthesis; thiamine phosphate from 4-amino-2-methyl-5-diphosphomethylpyrimidine and 4-methyl-5-(2-phosphoethyl)-thiazole: step 1/1.</text>
</comment>
<keyword evidence="6 10" id="KW-0784">Thiamine biosynthesis</keyword>
<dbReference type="Proteomes" id="UP000436822">
    <property type="component" value="Unassembled WGS sequence"/>
</dbReference>
<dbReference type="AlphaFoldDB" id="A0A6N6JI98"/>
<dbReference type="HAMAP" id="MF_00097">
    <property type="entry name" value="TMP_synthase"/>
    <property type="match status" value="1"/>
</dbReference>
<dbReference type="GO" id="GO:0000287">
    <property type="term" value="F:magnesium ion binding"/>
    <property type="evidence" value="ECO:0007669"/>
    <property type="project" value="UniProtKB-UniRule"/>
</dbReference>
<keyword evidence="15" id="KW-1185">Reference proteome</keyword>
<evidence type="ECO:0000256" key="3">
    <source>
        <dbReference type="ARBA" id="ARBA00022679"/>
    </source>
</evidence>
<dbReference type="InterPro" id="IPR034291">
    <property type="entry name" value="TMP_synthase"/>
</dbReference>
<feature type="binding site" evidence="10">
    <location>
        <begin position="40"/>
        <end position="44"/>
    </location>
    <ligand>
        <name>4-amino-2-methyl-5-(diphosphooxymethyl)pyrimidine</name>
        <dbReference type="ChEBI" id="CHEBI:57841"/>
    </ligand>
</feature>
<dbReference type="NCBIfam" id="TIGR00693">
    <property type="entry name" value="thiE"/>
    <property type="match status" value="1"/>
</dbReference>
<dbReference type="EMBL" id="BLJE01000003">
    <property type="protein sequence ID" value="GFE65996.1"/>
    <property type="molecule type" value="Genomic_DNA"/>
</dbReference>
<dbReference type="InterPro" id="IPR036206">
    <property type="entry name" value="ThiamineP_synth_sf"/>
</dbReference>
<comment type="catalytic activity">
    <reaction evidence="9 10 11">
        <text>2-[(2R,5Z)-2-carboxy-4-methylthiazol-5(2H)-ylidene]ethyl phosphate + 4-amino-2-methyl-5-(diphosphooxymethyl)pyrimidine + 2 H(+) = thiamine phosphate + CO2 + diphosphate</text>
        <dbReference type="Rhea" id="RHEA:47844"/>
        <dbReference type="ChEBI" id="CHEBI:15378"/>
        <dbReference type="ChEBI" id="CHEBI:16526"/>
        <dbReference type="ChEBI" id="CHEBI:33019"/>
        <dbReference type="ChEBI" id="CHEBI:37575"/>
        <dbReference type="ChEBI" id="CHEBI:57841"/>
        <dbReference type="ChEBI" id="CHEBI:62899"/>
        <dbReference type="EC" id="2.5.1.3"/>
    </reaction>
</comment>
<keyword evidence="5 10" id="KW-0460">Magnesium</keyword>
<gene>
    <name evidence="14" type="primary">thiE-2</name>
    <name evidence="10" type="synonym">thiE</name>
    <name evidence="14" type="ORF">KIN_30700</name>
</gene>
<evidence type="ECO:0000259" key="13">
    <source>
        <dbReference type="Pfam" id="PF02581"/>
    </source>
</evidence>
<keyword evidence="3 10" id="KW-0808">Transferase</keyword>
<evidence type="ECO:0000256" key="1">
    <source>
        <dbReference type="ARBA" id="ARBA00003814"/>
    </source>
</evidence>
<dbReference type="Pfam" id="PF02581">
    <property type="entry name" value="TMP-TENI"/>
    <property type="match status" value="1"/>
</dbReference>
<evidence type="ECO:0000313" key="14">
    <source>
        <dbReference type="EMBL" id="GFE65996.1"/>
    </source>
</evidence>
<comment type="cofactor">
    <cofactor evidence="10">
        <name>Mg(2+)</name>
        <dbReference type="ChEBI" id="CHEBI:18420"/>
    </cofactor>
    <text evidence="10">Binds 1 Mg(2+) ion per subunit.</text>
</comment>
<evidence type="ECO:0000256" key="4">
    <source>
        <dbReference type="ARBA" id="ARBA00022723"/>
    </source>
</evidence>
<dbReference type="SUPFAM" id="SSF51391">
    <property type="entry name" value="Thiamin phosphate synthase"/>
    <property type="match status" value="1"/>
</dbReference>
<dbReference type="GO" id="GO:0009228">
    <property type="term" value="P:thiamine biosynthetic process"/>
    <property type="evidence" value="ECO:0007669"/>
    <property type="project" value="UniProtKB-KW"/>
</dbReference>
<dbReference type="Gene3D" id="3.20.20.70">
    <property type="entry name" value="Aldolase class I"/>
    <property type="match status" value="1"/>
</dbReference>
<evidence type="ECO:0000313" key="15">
    <source>
        <dbReference type="Proteomes" id="UP000436822"/>
    </source>
</evidence>
<dbReference type="OrthoDB" id="9810880at2"/>
<feature type="binding site" evidence="10">
    <location>
        <position position="140"/>
    </location>
    <ligand>
        <name>4-amino-2-methyl-5-(diphosphooxymethyl)pyrimidine</name>
        <dbReference type="ChEBI" id="CHEBI:57841"/>
    </ligand>
</feature>
<protein>
    <recommendedName>
        <fullName evidence="10">Thiamine-phosphate synthase</fullName>
        <shortName evidence="10">TP synthase</shortName>
        <shortName evidence="10">TPS</shortName>
        <ecNumber evidence="10">2.5.1.3</ecNumber>
    </recommendedName>
    <alternativeName>
        <fullName evidence="10">Thiamine-phosphate pyrophosphorylase</fullName>
        <shortName evidence="10">TMP pyrophosphorylase</shortName>
        <shortName evidence="10">TMP-PPase</shortName>
    </alternativeName>
</protein>
<accession>A0A6N6JI98</accession>
<dbReference type="InterPro" id="IPR013785">
    <property type="entry name" value="Aldolase_TIM"/>
</dbReference>
<comment type="catalytic activity">
    <reaction evidence="8 10 11">
        <text>2-(2-carboxy-4-methylthiazol-5-yl)ethyl phosphate + 4-amino-2-methyl-5-(diphosphooxymethyl)pyrimidine + 2 H(+) = thiamine phosphate + CO2 + diphosphate</text>
        <dbReference type="Rhea" id="RHEA:47848"/>
        <dbReference type="ChEBI" id="CHEBI:15378"/>
        <dbReference type="ChEBI" id="CHEBI:16526"/>
        <dbReference type="ChEBI" id="CHEBI:33019"/>
        <dbReference type="ChEBI" id="CHEBI:37575"/>
        <dbReference type="ChEBI" id="CHEBI:57841"/>
        <dbReference type="ChEBI" id="CHEBI:62890"/>
        <dbReference type="EC" id="2.5.1.3"/>
    </reaction>
</comment>
<feature type="binding site" evidence="10">
    <location>
        <begin position="188"/>
        <end position="189"/>
    </location>
    <ligand>
        <name>2-[(2R,5Z)-2-carboxy-4-methylthiazol-5(2H)-ylidene]ethyl phosphate</name>
        <dbReference type="ChEBI" id="CHEBI:62899"/>
    </ligand>
</feature>
<comment type="function">
    <text evidence="1 10">Condenses 4-methyl-5-(beta-hydroxyethyl)thiazole monophosphate (THZ-P) and 2-methyl-4-amino-5-hydroxymethyl pyrimidine pyrophosphate (HMP-PP) to form thiamine monophosphate (TMP).</text>
</comment>
<evidence type="ECO:0000256" key="6">
    <source>
        <dbReference type="ARBA" id="ARBA00022977"/>
    </source>
</evidence>
<evidence type="ECO:0000256" key="8">
    <source>
        <dbReference type="ARBA" id="ARBA00047851"/>
    </source>
</evidence>
<dbReference type="UniPathway" id="UPA00060">
    <property type="reaction ID" value="UER00141"/>
</dbReference>
<dbReference type="FunFam" id="3.20.20.70:FF:000096">
    <property type="entry name" value="Thiamine-phosphate synthase"/>
    <property type="match status" value="1"/>
</dbReference>
<dbReference type="CDD" id="cd00564">
    <property type="entry name" value="TMP_TenI"/>
    <property type="match status" value="1"/>
</dbReference>
<feature type="binding site" evidence="10">
    <location>
        <position position="92"/>
    </location>
    <ligand>
        <name>Mg(2+)</name>
        <dbReference type="ChEBI" id="CHEBI:18420"/>
    </ligand>
</feature>
<dbReference type="InterPro" id="IPR022998">
    <property type="entry name" value="ThiamineP_synth_TenI"/>
</dbReference>
<feature type="binding site" evidence="10">
    <location>
        <position position="111"/>
    </location>
    <ligand>
        <name>4-amino-2-methyl-5-(diphosphooxymethyl)pyrimidine</name>
        <dbReference type="ChEBI" id="CHEBI:57841"/>
    </ligand>
</feature>
<proteinExistence type="inferred from homology"/>
<feature type="binding site" evidence="10">
    <location>
        <position position="72"/>
    </location>
    <ligand>
        <name>4-amino-2-methyl-5-(diphosphooxymethyl)pyrimidine</name>
        <dbReference type="ChEBI" id="CHEBI:57841"/>
    </ligand>
</feature>
<feature type="domain" description="Thiamine phosphate synthase/TenI" evidence="13">
    <location>
        <begin position="10"/>
        <end position="191"/>
    </location>
</feature>
<comment type="catalytic activity">
    <reaction evidence="7 10 11">
        <text>4-methyl-5-(2-phosphooxyethyl)-thiazole + 4-amino-2-methyl-5-(diphosphooxymethyl)pyrimidine + H(+) = thiamine phosphate + diphosphate</text>
        <dbReference type="Rhea" id="RHEA:22328"/>
        <dbReference type="ChEBI" id="CHEBI:15378"/>
        <dbReference type="ChEBI" id="CHEBI:33019"/>
        <dbReference type="ChEBI" id="CHEBI:37575"/>
        <dbReference type="ChEBI" id="CHEBI:57841"/>
        <dbReference type="ChEBI" id="CHEBI:58296"/>
        <dbReference type="EC" id="2.5.1.3"/>
    </reaction>
</comment>
<feature type="binding site" evidence="10">
    <location>
        <position position="73"/>
    </location>
    <ligand>
        <name>Mg(2+)</name>
        <dbReference type="ChEBI" id="CHEBI:18420"/>
    </ligand>
</feature>
<evidence type="ECO:0000256" key="9">
    <source>
        <dbReference type="ARBA" id="ARBA00047883"/>
    </source>
</evidence>
<dbReference type="RefSeq" id="WP_159808599.1">
    <property type="nucleotide sequence ID" value="NZ_BLJE01000003.1"/>
</dbReference>
<comment type="caution">
    <text evidence="14">The sequence shown here is derived from an EMBL/GenBank/DDBJ whole genome shotgun (WGS) entry which is preliminary data.</text>
</comment>
<dbReference type="EC" id="2.5.1.3" evidence="10"/>
<dbReference type="GO" id="GO:0004789">
    <property type="term" value="F:thiamine-phosphate diphosphorylase activity"/>
    <property type="evidence" value="ECO:0007669"/>
    <property type="project" value="UniProtKB-UniRule"/>
</dbReference>
<dbReference type="GO" id="GO:0005737">
    <property type="term" value="C:cytoplasm"/>
    <property type="evidence" value="ECO:0007669"/>
    <property type="project" value="TreeGrafter"/>
</dbReference>
<evidence type="ECO:0000256" key="7">
    <source>
        <dbReference type="ARBA" id="ARBA00047334"/>
    </source>
</evidence>
<dbReference type="PANTHER" id="PTHR20857">
    <property type="entry name" value="THIAMINE-PHOSPHATE PYROPHOSPHORYLASE"/>
    <property type="match status" value="1"/>
</dbReference>
<sequence>MALDRSALRLYLVTDTTLCGSFGVARTVAAAVKGGVTMVQLRDKTATPKKRNELANALKTLLKGTGVPFIVNDDVETAIAVDADGVHVGQDDTPAAVVRARIGADKILGLSCETEETVRAAKQLPVDYLGLGPVFETGTKPDHKPPLSMDGLAKLCGVSGHPTVAIGGLSASHATQVLQAGADGMAVVSAICGQPDPAEAARKISQHLKGA</sequence>